<evidence type="ECO:0000313" key="4">
    <source>
        <dbReference type="Proteomes" id="UP001221757"/>
    </source>
</evidence>
<protein>
    <submittedName>
        <fullName evidence="3">Myosin tail-domain-containing protein</fullName>
    </submittedName>
</protein>
<name>A0AAD7GTZ4_MYCRO</name>
<feature type="coiled-coil region" evidence="1">
    <location>
        <begin position="324"/>
        <end position="358"/>
    </location>
</feature>
<evidence type="ECO:0000313" key="3">
    <source>
        <dbReference type="EMBL" id="KAJ7705252.1"/>
    </source>
</evidence>
<reference evidence="3" key="1">
    <citation type="submission" date="2023-03" db="EMBL/GenBank/DDBJ databases">
        <title>Massive genome expansion in bonnet fungi (Mycena s.s.) driven by repeated elements and novel gene families across ecological guilds.</title>
        <authorList>
            <consortium name="Lawrence Berkeley National Laboratory"/>
            <person name="Harder C.B."/>
            <person name="Miyauchi S."/>
            <person name="Viragh M."/>
            <person name="Kuo A."/>
            <person name="Thoen E."/>
            <person name="Andreopoulos B."/>
            <person name="Lu D."/>
            <person name="Skrede I."/>
            <person name="Drula E."/>
            <person name="Henrissat B."/>
            <person name="Morin E."/>
            <person name="Kohler A."/>
            <person name="Barry K."/>
            <person name="LaButti K."/>
            <person name="Morin E."/>
            <person name="Salamov A."/>
            <person name="Lipzen A."/>
            <person name="Mereny Z."/>
            <person name="Hegedus B."/>
            <person name="Baldrian P."/>
            <person name="Stursova M."/>
            <person name="Weitz H."/>
            <person name="Taylor A."/>
            <person name="Grigoriev I.V."/>
            <person name="Nagy L.G."/>
            <person name="Martin F."/>
            <person name="Kauserud H."/>
        </authorList>
    </citation>
    <scope>NUCLEOTIDE SEQUENCE</scope>
    <source>
        <strain evidence="3">CBHHK067</strain>
    </source>
</reference>
<proteinExistence type="predicted"/>
<dbReference type="EMBL" id="JARKIE010000008">
    <property type="protein sequence ID" value="KAJ7705252.1"/>
    <property type="molecule type" value="Genomic_DNA"/>
</dbReference>
<evidence type="ECO:0000256" key="1">
    <source>
        <dbReference type="SAM" id="Coils"/>
    </source>
</evidence>
<dbReference type="AlphaFoldDB" id="A0AAD7GTZ4"/>
<feature type="region of interest" description="Disordered" evidence="2">
    <location>
        <begin position="432"/>
        <end position="468"/>
    </location>
</feature>
<evidence type="ECO:0000256" key="2">
    <source>
        <dbReference type="SAM" id="MobiDB-lite"/>
    </source>
</evidence>
<feature type="coiled-coil region" evidence="1">
    <location>
        <begin position="13"/>
        <end position="251"/>
    </location>
</feature>
<comment type="caution">
    <text evidence="3">The sequence shown here is derived from an EMBL/GenBank/DDBJ whole genome shotgun (WGS) entry which is preliminary data.</text>
</comment>
<dbReference type="Proteomes" id="UP001221757">
    <property type="component" value="Unassembled WGS sequence"/>
</dbReference>
<gene>
    <name evidence="3" type="ORF">B0H17DRAFT_663203</name>
</gene>
<dbReference type="Gene3D" id="1.20.5.1160">
    <property type="entry name" value="Vasodilator-stimulated phosphoprotein"/>
    <property type="match status" value="1"/>
</dbReference>
<keyword evidence="1" id="KW-0175">Coiled coil</keyword>
<keyword evidence="4" id="KW-1185">Reference proteome</keyword>
<organism evidence="3 4">
    <name type="scientific">Mycena rosella</name>
    <name type="common">Pink bonnet</name>
    <name type="synonym">Agaricus rosellus</name>
    <dbReference type="NCBI Taxonomy" id="1033263"/>
    <lineage>
        <taxon>Eukaryota</taxon>
        <taxon>Fungi</taxon>
        <taxon>Dikarya</taxon>
        <taxon>Basidiomycota</taxon>
        <taxon>Agaricomycotina</taxon>
        <taxon>Agaricomycetes</taxon>
        <taxon>Agaricomycetidae</taxon>
        <taxon>Agaricales</taxon>
        <taxon>Marasmiineae</taxon>
        <taxon>Mycenaceae</taxon>
        <taxon>Mycena</taxon>
    </lineage>
</organism>
<feature type="compositionally biased region" description="Polar residues" evidence="2">
    <location>
        <begin position="456"/>
        <end position="468"/>
    </location>
</feature>
<sequence length="468" mass="53739">MRVPAFANSHGFIQALERQVSVAQGKYHDIEDLILQMERDKGTQDRQLEATRKQLEGESAKRAQLEKTLSSHKEELAKLKDHNAQLDAELNKALSELKTREWESKQIESKQHTTIVEHVHVLEEAKRVTDRQLAEAQDELQKNVAYIRSLEKAKVRLAGEAEDLIRETERERLELRTKEKAAKSQEDRMAKALLDAERERKDKDNAELQTRRLQIELQSAQHQVEELTQQLSLIQRSKDQLETDLDRLADDTGEAPVSMARRIAQLEGQLIEAKSSRVQPRYSGDVYSTGDWRKEKEGMEAKIANITKAYEASTAAQAEQRSQIASLHSQVRDLRGVLDDAEADRVLLQKARRALQSELETIKHDHVDTAQIPTDREFHKLQLSKLDLERSLEEQEYRTSNSLDRMRKAEAYANDANIALGKQIKELKARIADLESKPHTNSPRPAARRESRIEELTNQLNQTNKGRR</sequence>
<accession>A0AAD7GTZ4</accession>